<dbReference type="PROSITE" id="PS51257">
    <property type="entry name" value="PROKAR_LIPOPROTEIN"/>
    <property type="match status" value="1"/>
</dbReference>
<keyword evidence="4" id="KW-0676">Redox-active center</keyword>
<dbReference type="GO" id="GO:0016491">
    <property type="term" value="F:oxidoreductase activity"/>
    <property type="evidence" value="ECO:0007669"/>
    <property type="project" value="InterPro"/>
</dbReference>
<dbReference type="InterPro" id="IPR050553">
    <property type="entry name" value="Thioredoxin_ResA/DsbE_sf"/>
</dbReference>
<dbReference type="InterPro" id="IPR013740">
    <property type="entry name" value="Redoxin"/>
</dbReference>
<protein>
    <submittedName>
        <fullName evidence="6">Redoxin</fullName>
    </submittedName>
</protein>
<keyword evidence="2" id="KW-0201">Cytochrome c-type biogenesis</keyword>
<feature type="domain" description="Thioredoxin" evidence="5">
    <location>
        <begin position="307"/>
        <end position="447"/>
    </location>
</feature>
<sequence>MKAKLFISTFLVYFLVSCSPNHSRNTTIIEGQIPAYASKEIQINLKDTIVKTFANKEGSFRLEISFKNPQYIYIGESDRQLFLLPNDSLFIKKTEDKYIFSGRQSALINNYYTDWETYLHAITDTSDSKNYYDQTPSDFLQSVNQWIEIWKKPLRELQASHSTLNKDFIALENSRIDYWIYSDLNDYKNSDCEIPDNFYKYLDTVDLNDSELIQLNEYKYFLTSFVLMKARQVKSIDKIQRTSKMLDIIEKYFINETIKNEISKEIVRIQTSNLSINESLLKRFKTICTDDLYVKEIEDNYQHLKSLTKGKHAPAFEFVGLDGAKTSLSDFKGKYLLIDVWSTTCGPCIREIPFLEKLKQKFKDKNIEIIAVCLSDEIAWRSTLAKHGLKNGQYRVENGWSSDFRNDYLKSSGVPVYILIDPNGLLIDARAQKPSENLEELINSLNI</sequence>
<comment type="caution">
    <text evidence="6">The sequence shown here is derived from an EMBL/GenBank/DDBJ whole genome shotgun (WGS) entry which is preliminary data.</text>
</comment>
<dbReference type="PANTHER" id="PTHR42852:SF6">
    <property type="entry name" value="THIOL:DISULFIDE INTERCHANGE PROTEIN DSBE"/>
    <property type="match status" value="1"/>
</dbReference>
<evidence type="ECO:0000313" key="7">
    <source>
        <dbReference type="Proteomes" id="UP000294848"/>
    </source>
</evidence>
<dbReference type="PANTHER" id="PTHR42852">
    <property type="entry name" value="THIOL:DISULFIDE INTERCHANGE PROTEIN DSBE"/>
    <property type="match status" value="1"/>
</dbReference>
<evidence type="ECO:0000256" key="1">
    <source>
        <dbReference type="ARBA" id="ARBA00004196"/>
    </source>
</evidence>
<reference evidence="6 7" key="1">
    <citation type="submission" date="2019-03" db="EMBL/GenBank/DDBJ databases">
        <title>Freshwater and sediment microbial communities from various areas in North America, analyzing microbe dynamics in response to fracking.</title>
        <authorList>
            <person name="Lamendella R."/>
        </authorList>
    </citation>
    <scope>NUCLEOTIDE SEQUENCE [LARGE SCALE GENOMIC DNA]</scope>
    <source>
        <strain evidence="6 7">114D</strain>
    </source>
</reference>
<evidence type="ECO:0000256" key="2">
    <source>
        <dbReference type="ARBA" id="ARBA00022748"/>
    </source>
</evidence>
<dbReference type="Pfam" id="PF08534">
    <property type="entry name" value="Redoxin"/>
    <property type="match status" value="1"/>
</dbReference>
<gene>
    <name evidence="6" type="ORF">DET52_109143</name>
</gene>
<evidence type="ECO:0000256" key="4">
    <source>
        <dbReference type="ARBA" id="ARBA00023284"/>
    </source>
</evidence>
<keyword evidence="3" id="KW-1015">Disulfide bond</keyword>
<dbReference type="AlphaFoldDB" id="A0A4R6GQZ9"/>
<organism evidence="6 7">
    <name type="scientific">Sunxiuqinia elliptica</name>
    <dbReference type="NCBI Taxonomy" id="655355"/>
    <lineage>
        <taxon>Bacteria</taxon>
        <taxon>Pseudomonadati</taxon>
        <taxon>Bacteroidota</taxon>
        <taxon>Bacteroidia</taxon>
        <taxon>Marinilabiliales</taxon>
        <taxon>Prolixibacteraceae</taxon>
        <taxon>Sunxiuqinia</taxon>
    </lineage>
</organism>
<dbReference type="RefSeq" id="WP_133466328.1">
    <property type="nucleotide sequence ID" value="NZ_SNWI01000009.1"/>
</dbReference>
<dbReference type="InterPro" id="IPR036249">
    <property type="entry name" value="Thioredoxin-like_sf"/>
</dbReference>
<evidence type="ECO:0000313" key="6">
    <source>
        <dbReference type="EMBL" id="TDN97741.1"/>
    </source>
</evidence>
<evidence type="ECO:0000259" key="5">
    <source>
        <dbReference type="PROSITE" id="PS51352"/>
    </source>
</evidence>
<dbReference type="CDD" id="cd02966">
    <property type="entry name" value="TlpA_like_family"/>
    <property type="match status" value="1"/>
</dbReference>
<dbReference type="EMBL" id="SNWI01000009">
    <property type="protein sequence ID" value="TDN97741.1"/>
    <property type="molecule type" value="Genomic_DNA"/>
</dbReference>
<accession>A0A4R6GQZ9</accession>
<dbReference type="SUPFAM" id="SSF52833">
    <property type="entry name" value="Thioredoxin-like"/>
    <property type="match status" value="1"/>
</dbReference>
<dbReference type="GO" id="GO:0030313">
    <property type="term" value="C:cell envelope"/>
    <property type="evidence" value="ECO:0007669"/>
    <property type="project" value="UniProtKB-SubCell"/>
</dbReference>
<dbReference type="Gene3D" id="3.40.30.10">
    <property type="entry name" value="Glutaredoxin"/>
    <property type="match status" value="1"/>
</dbReference>
<dbReference type="OrthoDB" id="1098640at2"/>
<dbReference type="GO" id="GO:0017004">
    <property type="term" value="P:cytochrome complex assembly"/>
    <property type="evidence" value="ECO:0007669"/>
    <property type="project" value="UniProtKB-KW"/>
</dbReference>
<dbReference type="PROSITE" id="PS51352">
    <property type="entry name" value="THIOREDOXIN_2"/>
    <property type="match status" value="1"/>
</dbReference>
<evidence type="ECO:0000256" key="3">
    <source>
        <dbReference type="ARBA" id="ARBA00023157"/>
    </source>
</evidence>
<proteinExistence type="predicted"/>
<dbReference type="InterPro" id="IPR013766">
    <property type="entry name" value="Thioredoxin_domain"/>
</dbReference>
<name>A0A4R6GQZ9_9BACT</name>
<comment type="subcellular location">
    <subcellularLocation>
        <location evidence="1">Cell envelope</location>
    </subcellularLocation>
</comment>
<dbReference type="Proteomes" id="UP000294848">
    <property type="component" value="Unassembled WGS sequence"/>
</dbReference>